<accession>A0A6M3LHK0</accession>
<dbReference type="InterPro" id="IPR009045">
    <property type="entry name" value="Zn_M74/Hedgehog-like"/>
</dbReference>
<protein>
    <recommendedName>
        <fullName evidence="2">Peptidase</fullName>
    </recommendedName>
</protein>
<gene>
    <name evidence="1" type="ORF">MM415B04464_0010</name>
</gene>
<name>A0A6M3LHK0_9ZZZZ</name>
<evidence type="ECO:0008006" key="2">
    <source>
        <dbReference type="Google" id="ProtNLM"/>
    </source>
</evidence>
<reference evidence="1" key="1">
    <citation type="submission" date="2020-03" db="EMBL/GenBank/DDBJ databases">
        <title>The deep terrestrial virosphere.</title>
        <authorList>
            <person name="Holmfeldt K."/>
            <person name="Nilsson E."/>
            <person name="Simone D."/>
            <person name="Lopez-Fernandez M."/>
            <person name="Wu X."/>
            <person name="de Brujin I."/>
            <person name="Lundin D."/>
            <person name="Andersson A."/>
            <person name="Bertilsson S."/>
            <person name="Dopson M."/>
        </authorList>
    </citation>
    <scope>NUCLEOTIDE SEQUENCE</scope>
    <source>
        <strain evidence="1">MM415B04464</strain>
    </source>
</reference>
<dbReference type="Gene3D" id="3.30.1380.10">
    <property type="match status" value="1"/>
</dbReference>
<organism evidence="1">
    <name type="scientific">viral metagenome</name>
    <dbReference type="NCBI Taxonomy" id="1070528"/>
    <lineage>
        <taxon>unclassified sequences</taxon>
        <taxon>metagenomes</taxon>
        <taxon>organismal metagenomes</taxon>
    </lineage>
</organism>
<dbReference type="EMBL" id="MT143098">
    <property type="protein sequence ID" value="QJA92814.1"/>
    <property type="molecule type" value="Genomic_DNA"/>
</dbReference>
<evidence type="ECO:0000313" key="1">
    <source>
        <dbReference type="EMBL" id="QJA92814.1"/>
    </source>
</evidence>
<dbReference type="SUPFAM" id="SSF55166">
    <property type="entry name" value="Hedgehog/DD-peptidase"/>
    <property type="match status" value="1"/>
</dbReference>
<sequence>MNRRELTANISALIQQMIAEGEQPILDYVLRSTEEQQRLFKAGLSSCDGITKKSRHQSVRAADIYLWNPVTKKVDWQWDPAKAEYWHTVWVEKYGGDPMVVLKNGKVDYPHFQ</sequence>
<dbReference type="AlphaFoldDB" id="A0A6M3LHK0"/>
<proteinExistence type="predicted"/>